<dbReference type="PROSITE" id="PS50893">
    <property type="entry name" value="ABC_TRANSPORTER_2"/>
    <property type="match status" value="1"/>
</dbReference>
<dbReference type="PANTHER" id="PTHR43297">
    <property type="entry name" value="OLIGOPEPTIDE TRANSPORT ATP-BINDING PROTEIN APPD"/>
    <property type="match status" value="1"/>
</dbReference>
<dbReference type="Pfam" id="PF08352">
    <property type="entry name" value="oligo_HPY"/>
    <property type="match status" value="1"/>
</dbReference>
<dbReference type="PROSITE" id="PS00211">
    <property type="entry name" value="ABC_TRANSPORTER_1"/>
    <property type="match status" value="1"/>
</dbReference>
<evidence type="ECO:0000259" key="8">
    <source>
        <dbReference type="PROSITE" id="PS50893"/>
    </source>
</evidence>
<dbReference type="NCBIfam" id="TIGR01727">
    <property type="entry name" value="oligo_HPY"/>
    <property type="match status" value="1"/>
</dbReference>
<evidence type="ECO:0000256" key="6">
    <source>
        <dbReference type="ARBA" id="ARBA00022840"/>
    </source>
</evidence>
<keyword evidence="6 9" id="KW-0067">ATP-binding</keyword>
<evidence type="ECO:0000313" key="9">
    <source>
        <dbReference type="EMBL" id="MDQ0154024.1"/>
    </source>
</evidence>
<accession>A0ABT9UZB7</accession>
<organism evidence="9 10">
    <name type="scientific">Anoxybacillus andreesenii</name>
    <dbReference type="NCBI Taxonomy" id="1325932"/>
    <lineage>
        <taxon>Bacteria</taxon>
        <taxon>Bacillati</taxon>
        <taxon>Bacillota</taxon>
        <taxon>Bacilli</taxon>
        <taxon>Bacillales</taxon>
        <taxon>Anoxybacillaceae</taxon>
        <taxon>Anoxybacillus</taxon>
    </lineage>
</organism>
<dbReference type="InterPro" id="IPR050388">
    <property type="entry name" value="ABC_Ni/Peptide_Import"/>
</dbReference>
<gene>
    <name evidence="9" type="ORF">J2S07_000322</name>
</gene>
<reference evidence="9 10" key="1">
    <citation type="submission" date="2023-07" db="EMBL/GenBank/DDBJ databases">
        <title>Genomic Encyclopedia of Type Strains, Phase IV (KMG-IV): sequencing the most valuable type-strain genomes for metagenomic binning, comparative biology and taxonomic classification.</title>
        <authorList>
            <person name="Goeker M."/>
        </authorList>
    </citation>
    <scope>NUCLEOTIDE SEQUENCE [LARGE SCALE GENOMIC DNA]</scope>
    <source>
        <strain evidence="9 10">DSM 23948</strain>
    </source>
</reference>
<comment type="caution">
    <text evidence="9">The sequence shown here is derived from an EMBL/GenBank/DDBJ whole genome shotgun (WGS) entry which is preliminary data.</text>
</comment>
<keyword evidence="4" id="KW-1003">Cell membrane</keyword>
<proteinExistence type="inferred from homology"/>
<dbReference type="RefSeq" id="WP_307148641.1">
    <property type="nucleotide sequence ID" value="NZ_JAUSTU010000001.1"/>
</dbReference>
<dbReference type="GO" id="GO:0005524">
    <property type="term" value="F:ATP binding"/>
    <property type="evidence" value="ECO:0007669"/>
    <property type="project" value="UniProtKB-KW"/>
</dbReference>
<evidence type="ECO:0000256" key="3">
    <source>
        <dbReference type="ARBA" id="ARBA00022448"/>
    </source>
</evidence>
<name>A0ABT9UZB7_9BACL</name>
<dbReference type="Pfam" id="PF00005">
    <property type="entry name" value="ABC_tran"/>
    <property type="match status" value="1"/>
</dbReference>
<dbReference type="InterPro" id="IPR003439">
    <property type="entry name" value="ABC_transporter-like_ATP-bd"/>
</dbReference>
<evidence type="ECO:0000313" key="10">
    <source>
        <dbReference type="Proteomes" id="UP001231362"/>
    </source>
</evidence>
<comment type="similarity">
    <text evidence="2">Belongs to the ABC transporter superfamily.</text>
</comment>
<dbReference type="CDD" id="cd03257">
    <property type="entry name" value="ABC_NikE_OppD_transporters"/>
    <property type="match status" value="1"/>
</dbReference>
<feature type="domain" description="ABC transporter" evidence="8">
    <location>
        <begin position="7"/>
        <end position="258"/>
    </location>
</feature>
<dbReference type="SMART" id="SM00382">
    <property type="entry name" value="AAA"/>
    <property type="match status" value="1"/>
</dbReference>
<sequence>MTGQPLLEVKNLRTHFYTDRGQVTAVDGVSFHVHEGEIVGVVGESGCGKSVMSQSIMRLFDEKYTVEYEGEINFNGENLLAFSNGKMQKIRGNDISMIFQDPLSSLNPVYTIGDQIRESIRLHQKVSKKEAFDKAVEMLRLVGIPAPEKRVNEYPHQLSGGMQQRAMIAMALSCEPKLLIADEPTTALDVTIQAQILDLMVELNKKLGMGVIFITHDLGVVAEVCTRVMVMYLGQIVEEMDTDQLFTRPLHPYTRGLMQSIPQLDGDRSKELHVIKGTVPSLDNVPKGCRFASRCPFADDQCRESAPELRVHEGNHRVRCWHYEKIDEEGAYGRASK</sequence>
<keyword evidence="5" id="KW-0547">Nucleotide-binding</keyword>
<dbReference type="InterPro" id="IPR013563">
    <property type="entry name" value="Oligopep_ABC_C"/>
</dbReference>
<keyword evidence="10" id="KW-1185">Reference proteome</keyword>
<dbReference type="Gene3D" id="3.40.50.300">
    <property type="entry name" value="P-loop containing nucleotide triphosphate hydrolases"/>
    <property type="match status" value="1"/>
</dbReference>
<comment type="subcellular location">
    <subcellularLocation>
        <location evidence="1">Cell membrane</location>
        <topology evidence="1">Peripheral membrane protein</topology>
    </subcellularLocation>
</comment>
<dbReference type="SUPFAM" id="SSF52540">
    <property type="entry name" value="P-loop containing nucleoside triphosphate hydrolases"/>
    <property type="match status" value="1"/>
</dbReference>
<dbReference type="PANTHER" id="PTHR43297:SF2">
    <property type="entry name" value="DIPEPTIDE TRANSPORT ATP-BINDING PROTEIN DPPD"/>
    <property type="match status" value="1"/>
</dbReference>
<dbReference type="InterPro" id="IPR017871">
    <property type="entry name" value="ABC_transporter-like_CS"/>
</dbReference>
<keyword evidence="3" id="KW-0813">Transport</keyword>
<protein>
    <submittedName>
        <fullName evidence="9">Oligopeptide/dipeptide ABC transporter ATP-binding protein</fullName>
    </submittedName>
</protein>
<evidence type="ECO:0000256" key="2">
    <source>
        <dbReference type="ARBA" id="ARBA00005417"/>
    </source>
</evidence>
<evidence type="ECO:0000256" key="7">
    <source>
        <dbReference type="ARBA" id="ARBA00023136"/>
    </source>
</evidence>
<evidence type="ECO:0000256" key="5">
    <source>
        <dbReference type="ARBA" id="ARBA00022741"/>
    </source>
</evidence>
<keyword evidence="7" id="KW-0472">Membrane</keyword>
<dbReference type="EMBL" id="JAUSTU010000001">
    <property type="protein sequence ID" value="MDQ0154024.1"/>
    <property type="molecule type" value="Genomic_DNA"/>
</dbReference>
<dbReference type="Proteomes" id="UP001231362">
    <property type="component" value="Unassembled WGS sequence"/>
</dbReference>
<evidence type="ECO:0000256" key="4">
    <source>
        <dbReference type="ARBA" id="ARBA00022475"/>
    </source>
</evidence>
<dbReference type="InterPro" id="IPR027417">
    <property type="entry name" value="P-loop_NTPase"/>
</dbReference>
<dbReference type="InterPro" id="IPR003593">
    <property type="entry name" value="AAA+_ATPase"/>
</dbReference>
<evidence type="ECO:0000256" key="1">
    <source>
        <dbReference type="ARBA" id="ARBA00004202"/>
    </source>
</evidence>